<dbReference type="PANTHER" id="PTHR14859:SF15">
    <property type="entry name" value="ENDONUCLEASE_EXONUCLEASE_PHOSPHATASE DOMAIN-CONTAINING PROTEIN"/>
    <property type="match status" value="1"/>
</dbReference>
<dbReference type="RefSeq" id="WP_138287042.1">
    <property type="nucleotide sequence ID" value="NZ_CP058350.1"/>
</dbReference>
<proteinExistence type="predicted"/>
<dbReference type="GO" id="GO:0004519">
    <property type="term" value="F:endonuclease activity"/>
    <property type="evidence" value="ECO:0007669"/>
    <property type="project" value="UniProtKB-KW"/>
</dbReference>
<gene>
    <name evidence="2" type="ORF">FE840_003865</name>
</gene>
<protein>
    <submittedName>
        <fullName evidence="2">Endonuclease/exonuclease/phosphatase family protein</fullName>
    </submittedName>
</protein>
<keyword evidence="2" id="KW-0540">Nuclease</keyword>
<keyword evidence="3" id="KW-1185">Reference proteome</keyword>
<feature type="domain" description="Endonuclease/exonuclease/phosphatase" evidence="1">
    <location>
        <begin position="4"/>
        <end position="278"/>
    </location>
</feature>
<dbReference type="Proteomes" id="UP000308530">
    <property type="component" value="Chromosome"/>
</dbReference>
<dbReference type="InterPro" id="IPR036691">
    <property type="entry name" value="Endo/exonu/phosph_ase_sf"/>
</dbReference>
<dbReference type="PANTHER" id="PTHR14859">
    <property type="entry name" value="CALCOFLUOR WHITE HYPERSENSITIVE PROTEIN PRECURSOR"/>
    <property type="match status" value="1"/>
</dbReference>
<dbReference type="SUPFAM" id="SSF56219">
    <property type="entry name" value="DNase I-like"/>
    <property type="match status" value="1"/>
</dbReference>
<sequence>MKFVSYNIQYGFGLDGRFDLDRIADSIRDADVIALQEVTRGYERNGHVDMVEMLSQLFPAYFTSYGPACDVLVDHQMVEGRLRERRFQFGNMVLSRYPILASRNLLLPRHRTYDRLNLQRGALETVIDAPGGALRVYSTHLDHVSPDERMAQIGFLKARAHDFPSEGGTLTGAVEFQVKDPPLPLDYLLMGDFNMEPEGPEYLAMVGHNDNFYGRPARAGFPTDALAHLKKLTLGCYSWMDPGEPTMRKHLDYCFLSGGLLPRLTSAHVDNAAKGSDHFPVWIELA</sequence>
<keyword evidence="2" id="KW-0255">Endonuclease</keyword>
<evidence type="ECO:0000259" key="1">
    <source>
        <dbReference type="Pfam" id="PF03372"/>
    </source>
</evidence>
<reference evidence="2 3" key="1">
    <citation type="submission" date="2020-06" db="EMBL/GenBank/DDBJ databases">
        <title>Genome sequence of Rhizobium sp strain ADMK78.</title>
        <authorList>
            <person name="Rahi P."/>
        </authorList>
    </citation>
    <scope>NUCLEOTIDE SEQUENCE [LARGE SCALE GENOMIC DNA]</scope>
    <source>
        <strain evidence="2 3">ADMK78</strain>
    </source>
</reference>
<name>A0ABX6QJW2_9HYPH</name>
<dbReference type="EMBL" id="CP058350">
    <property type="protein sequence ID" value="QLF68754.1"/>
    <property type="molecule type" value="Genomic_DNA"/>
</dbReference>
<evidence type="ECO:0000313" key="3">
    <source>
        <dbReference type="Proteomes" id="UP000308530"/>
    </source>
</evidence>
<dbReference type="InterPro" id="IPR051916">
    <property type="entry name" value="GPI-anchor_lipid_remodeler"/>
</dbReference>
<organism evidence="2 3">
    <name type="scientific">Peteryoungia desertarenae</name>
    <dbReference type="NCBI Taxonomy" id="1813451"/>
    <lineage>
        <taxon>Bacteria</taxon>
        <taxon>Pseudomonadati</taxon>
        <taxon>Pseudomonadota</taxon>
        <taxon>Alphaproteobacteria</taxon>
        <taxon>Hyphomicrobiales</taxon>
        <taxon>Rhizobiaceae</taxon>
        <taxon>Peteryoungia</taxon>
    </lineage>
</organism>
<evidence type="ECO:0000313" key="2">
    <source>
        <dbReference type="EMBL" id="QLF68754.1"/>
    </source>
</evidence>
<dbReference type="InterPro" id="IPR005135">
    <property type="entry name" value="Endo/exonuclease/phosphatase"/>
</dbReference>
<dbReference type="Pfam" id="PF03372">
    <property type="entry name" value="Exo_endo_phos"/>
    <property type="match status" value="1"/>
</dbReference>
<keyword evidence="2" id="KW-0378">Hydrolase</keyword>
<dbReference type="Gene3D" id="3.60.10.10">
    <property type="entry name" value="Endonuclease/exonuclease/phosphatase"/>
    <property type="match status" value="1"/>
</dbReference>
<accession>A0ABX6QJW2</accession>